<name>A0A853BP65_9ACTN</name>
<accession>A0A853BP65</accession>
<protein>
    <submittedName>
        <fullName evidence="2">Uncharacterized protein</fullName>
    </submittedName>
</protein>
<dbReference type="EMBL" id="JACCFO010000001">
    <property type="protein sequence ID" value="NYI96963.1"/>
    <property type="molecule type" value="Genomic_DNA"/>
</dbReference>
<dbReference type="Proteomes" id="UP000575985">
    <property type="component" value="Unassembled WGS sequence"/>
</dbReference>
<comment type="caution">
    <text evidence="2">The sequence shown here is derived from an EMBL/GenBank/DDBJ whole genome shotgun (WGS) entry which is preliminary data.</text>
</comment>
<feature type="compositionally biased region" description="Basic and acidic residues" evidence="1">
    <location>
        <begin position="48"/>
        <end position="57"/>
    </location>
</feature>
<feature type="compositionally biased region" description="Basic and acidic residues" evidence="1">
    <location>
        <begin position="21"/>
        <end position="37"/>
    </location>
</feature>
<keyword evidence="3" id="KW-1185">Reference proteome</keyword>
<dbReference type="AlphaFoldDB" id="A0A853BP65"/>
<evidence type="ECO:0000256" key="1">
    <source>
        <dbReference type="SAM" id="MobiDB-lite"/>
    </source>
</evidence>
<feature type="region of interest" description="Disordered" evidence="1">
    <location>
        <begin position="1"/>
        <end position="57"/>
    </location>
</feature>
<proteinExistence type="predicted"/>
<dbReference type="RefSeq" id="WP_179768236.1">
    <property type="nucleotide sequence ID" value="NZ_JACCFO010000001.1"/>
</dbReference>
<organism evidence="2 3">
    <name type="scientific">Streptomonospora nanhaiensis</name>
    <dbReference type="NCBI Taxonomy" id="1323731"/>
    <lineage>
        <taxon>Bacteria</taxon>
        <taxon>Bacillati</taxon>
        <taxon>Actinomycetota</taxon>
        <taxon>Actinomycetes</taxon>
        <taxon>Streptosporangiales</taxon>
        <taxon>Nocardiopsidaceae</taxon>
        <taxon>Streptomonospora</taxon>
    </lineage>
</organism>
<evidence type="ECO:0000313" key="2">
    <source>
        <dbReference type="EMBL" id="NYI96963.1"/>
    </source>
</evidence>
<gene>
    <name evidence="2" type="ORF">HNR12_003240</name>
</gene>
<evidence type="ECO:0000313" key="3">
    <source>
        <dbReference type="Proteomes" id="UP000575985"/>
    </source>
</evidence>
<sequence>MTMPEESGKKTPQTDQVLPGTRDDGPDREPDTRRELEAELQDAMEEAGTSREDFEEK</sequence>
<reference evidence="2 3" key="1">
    <citation type="submission" date="2020-07" db="EMBL/GenBank/DDBJ databases">
        <title>Sequencing the genomes of 1000 actinobacteria strains.</title>
        <authorList>
            <person name="Klenk H.-P."/>
        </authorList>
    </citation>
    <scope>NUCLEOTIDE SEQUENCE [LARGE SCALE GENOMIC DNA]</scope>
    <source>
        <strain evidence="2 3">DSM 45927</strain>
    </source>
</reference>